<comment type="caution">
    <text evidence="3">The sequence shown here is derived from an EMBL/GenBank/DDBJ whole genome shotgun (WGS) entry which is preliminary data.</text>
</comment>
<keyword evidence="4" id="KW-1185">Reference proteome</keyword>
<name>A0A2R5FJK9_9PROT</name>
<feature type="chain" id="PRO_5015343656" description="Ice-binding protein C-terminal domain-containing protein" evidence="1">
    <location>
        <begin position="24"/>
        <end position="229"/>
    </location>
</feature>
<keyword evidence="1" id="KW-0732">Signal</keyword>
<feature type="signal peptide" evidence="1">
    <location>
        <begin position="1"/>
        <end position="23"/>
    </location>
</feature>
<evidence type="ECO:0000256" key="1">
    <source>
        <dbReference type="SAM" id="SignalP"/>
    </source>
</evidence>
<dbReference type="NCBIfam" id="TIGR02595">
    <property type="entry name" value="PEP_CTERM"/>
    <property type="match status" value="1"/>
</dbReference>
<feature type="domain" description="Ice-binding protein C-terminal" evidence="2">
    <location>
        <begin position="192"/>
        <end position="216"/>
    </location>
</feature>
<dbReference type="EMBL" id="BDOQ01000024">
    <property type="protein sequence ID" value="GBG15981.1"/>
    <property type="molecule type" value="Genomic_DNA"/>
</dbReference>
<dbReference type="RefSeq" id="WP_227871564.1">
    <property type="nucleotide sequence ID" value="NZ_BDOQ01000024.1"/>
</dbReference>
<protein>
    <recommendedName>
        <fullName evidence="2">Ice-binding protein C-terminal domain-containing protein</fullName>
    </recommendedName>
</protein>
<dbReference type="Pfam" id="PF07589">
    <property type="entry name" value="PEP-CTERM"/>
    <property type="match status" value="1"/>
</dbReference>
<sequence length="229" mass="23492">MNTKLLTVAGSIALAFAASNANATLQYLGPVDMTGTGLGAVNTLLTITSPANTTTETGSVSWNGSMDVTSGNTQAINQTLALSTFGSSASDLRIVFNPVEPGNDTNGITLQNLVATIYSPTGTALWNSGAFTPISFSSTDVGTGKAGFLFGLDSTQAAQAQSFWDGSNRVGLLATAIDATGGHETFFGMTAAVPEPSTYAMMLAGLVLLGFMGKRRLDSNESMGSFNFA</sequence>
<dbReference type="AlphaFoldDB" id="A0A2R5FJK9"/>
<reference evidence="3 4" key="1">
    <citation type="journal article" date="2018" name="Environ. Microbiol.">
        <title>Isolation and genomic characterization of Novimethylophilus kurashikiensis gen. nov. sp. nov., a new lanthanide-dependent methylotrophic species of Methylophilaceae.</title>
        <authorList>
            <person name="Lv H."/>
            <person name="Sahin N."/>
            <person name="Tani A."/>
        </authorList>
    </citation>
    <scope>NUCLEOTIDE SEQUENCE [LARGE SCALE GENOMIC DNA]</scope>
    <source>
        <strain evidence="3 4">La2-4</strain>
    </source>
</reference>
<organism evidence="3 4">
    <name type="scientific">Novimethylophilus kurashikiensis</name>
    <dbReference type="NCBI Taxonomy" id="1825523"/>
    <lineage>
        <taxon>Bacteria</taxon>
        <taxon>Pseudomonadati</taxon>
        <taxon>Pseudomonadota</taxon>
        <taxon>Betaproteobacteria</taxon>
        <taxon>Nitrosomonadales</taxon>
        <taxon>Methylophilaceae</taxon>
        <taxon>Novimethylophilus</taxon>
    </lineage>
</organism>
<evidence type="ECO:0000259" key="2">
    <source>
        <dbReference type="Pfam" id="PF07589"/>
    </source>
</evidence>
<accession>A0A2R5FJK9</accession>
<evidence type="ECO:0000313" key="3">
    <source>
        <dbReference type="EMBL" id="GBG15981.1"/>
    </source>
</evidence>
<proteinExistence type="predicted"/>
<dbReference type="InterPro" id="IPR013424">
    <property type="entry name" value="Ice-binding_C"/>
</dbReference>
<gene>
    <name evidence="3" type="ORF">NMK_3604</name>
</gene>
<dbReference type="Proteomes" id="UP000245081">
    <property type="component" value="Unassembled WGS sequence"/>
</dbReference>
<evidence type="ECO:0000313" key="4">
    <source>
        <dbReference type="Proteomes" id="UP000245081"/>
    </source>
</evidence>